<dbReference type="Gene3D" id="3.80.30.20">
    <property type="entry name" value="tm_1862 like domain"/>
    <property type="match status" value="1"/>
</dbReference>
<evidence type="ECO:0000313" key="10">
    <source>
        <dbReference type="EMBL" id="SHI20647.1"/>
    </source>
</evidence>
<dbReference type="EMBL" id="FQXR01000025">
    <property type="protein sequence ID" value="SHI20647.1"/>
    <property type="molecule type" value="Genomic_DNA"/>
</dbReference>
<dbReference type="SUPFAM" id="SSF102114">
    <property type="entry name" value="Radical SAM enzymes"/>
    <property type="match status" value="1"/>
</dbReference>
<feature type="domain" description="Radical SAM core" evidence="9">
    <location>
        <begin position="190"/>
        <end position="416"/>
    </location>
</feature>
<dbReference type="Gene3D" id="3.40.50.280">
    <property type="entry name" value="Cobalamin-binding domain"/>
    <property type="match status" value="1"/>
</dbReference>
<dbReference type="InterPro" id="IPR058240">
    <property type="entry name" value="rSAM_sf"/>
</dbReference>
<dbReference type="SFLD" id="SFLDG01082">
    <property type="entry name" value="B12-binding_domain_containing"/>
    <property type="match status" value="1"/>
</dbReference>
<dbReference type="STRING" id="1123281.SAMN02745180_02866"/>
<dbReference type="InterPro" id="IPR034466">
    <property type="entry name" value="Methyltransferase_Class_B"/>
</dbReference>
<dbReference type="RefSeq" id="WP_072745453.1">
    <property type="nucleotide sequence ID" value="NZ_FQXR01000025.1"/>
</dbReference>
<accession>A0A1M5Z8T9</accession>
<keyword evidence="5" id="KW-0479">Metal-binding</keyword>
<dbReference type="PROSITE" id="PS51332">
    <property type="entry name" value="B12_BINDING"/>
    <property type="match status" value="1"/>
</dbReference>
<dbReference type="PANTHER" id="PTHR43409:SF7">
    <property type="entry name" value="BLL1977 PROTEIN"/>
    <property type="match status" value="1"/>
</dbReference>
<organism evidence="10 11">
    <name type="scientific">Sporanaerobacter acetigenes DSM 13106</name>
    <dbReference type="NCBI Taxonomy" id="1123281"/>
    <lineage>
        <taxon>Bacteria</taxon>
        <taxon>Bacillati</taxon>
        <taxon>Bacillota</taxon>
        <taxon>Tissierellia</taxon>
        <taxon>Tissierellales</taxon>
        <taxon>Sporanaerobacteraceae</taxon>
        <taxon>Sporanaerobacter</taxon>
    </lineage>
</organism>
<keyword evidence="6" id="KW-0408">Iron</keyword>
<evidence type="ECO:0000259" key="9">
    <source>
        <dbReference type="PROSITE" id="PS51918"/>
    </source>
</evidence>
<keyword evidence="7" id="KW-0411">Iron-sulfur</keyword>
<dbReference type="GO" id="GO:0003824">
    <property type="term" value="F:catalytic activity"/>
    <property type="evidence" value="ECO:0007669"/>
    <property type="project" value="InterPro"/>
</dbReference>
<evidence type="ECO:0000256" key="3">
    <source>
        <dbReference type="ARBA" id="ARBA00022679"/>
    </source>
</evidence>
<dbReference type="Proteomes" id="UP000184389">
    <property type="component" value="Unassembled WGS sequence"/>
</dbReference>
<evidence type="ECO:0000256" key="6">
    <source>
        <dbReference type="ARBA" id="ARBA00023004"/>
    </source>
</evidence>
<sequence>MKTIFISPDGDVSDSRYMRIPLGVLYIAAVLEQDGHEIKIICSDLFKYTDDEVKKIIEAEKPDIVGITCVTCNYRNGAKYAKIVKKIDEDITVLIGGVHTSFTYEKTLREYPDIDFVSIGEGEITSKELWAELEKNKGKKLSKSDYSHIKGLAFINQNGQVIKTPAREYIKDLDSIPYPARHLVPVTEYQKRNVEAHLFASRGCAFNCKFCLLPKTEGNFRKRSPQKVVDEIEYLMNTYNYKLFKFVDNSFSTNKQCIIELCNEIKNRNINIMWRCQTRVDLLNEDIIKLMIEAGCKEILVGVESASDRVLNEIYGKHITLETVKNVFRMGRKLGLVITPSFVIGYPNETPEELEATKQLIIELYKDNYRHPRMCFLTPFPGTEIADDVFYGELNSFLEITDWDKYTHICPTIRTKYMSRHELAKIYVEALAEITAGSKERMERIWPEEESVDKYYTPQINMYLMKEGIIRKNKMRMKKLIGETNE</sequence>
<dbReference type="PROSITE" id="PS51918">
    <property type="entry name" value="RADICAL_SAM"/>
    <property type="match status" value="1"/>
</dbReference>
<dbReference type="InterPro" id="IPR023404">
    <property type="entry name" value="rSAM_horseshoe"/>
</dbReference>
<evidence type="ECO:0000256" key="5">
    <source>
        <dbReference type="ARBA" id="ARBA00022723"/>
    </source>
</evidence>
<protein>
    <submittedName>
        <fullName evidence="10">Radical SAM superfamily enzyme YgiQ, UPF0313 family</fullName>
    </submittedName>
</protein>
<dbReference type="CDD" id="cd02068">
    <property type="entry name" value="radical_SAM_B12_BD"/>
    <property type="match status" value="1"/>
</dbReference>
<dbReference type="OrthoDB" id="9801424at2"/>
<evidence type="ECO:0000259" key="8">
    <source>
        <dbReference type="PROSITE" id="PS51332"/>
    </source>
</evidence>
<dbReference type="InterPro" id="IPR007197">
    <property type="entry name" value="rSAM"/>
</dbReference>
<dbReference type="PANTHER" id="PTHR43409">
    <property type="entry name" value="ANAEROBIC MAGNESIUM-PROTOPORPHYRIN IX MONOMETHYL ESTER CYCLASE-RELATED"/>
    <property type="match status" value="1"/>
</dbReference>
<keyword evidence="4" id="KW-0949">S-adenosyl-L-methionine</keyword>
<dbReference type="InterPro" id="IPR006638">
    <property type="entry name" value="Elp3/MiaA/NifB-like_rSAM"/>
</dbReference>
<dbReference type="InterPro" id="IPR036724">
    <property type="entry name" value="Cobalamin-bd_sf"/>
</dbReference>
<dbReference type="GO" id="GO:0031419">
    <property type="term" value="F:cobalamin binding"/>
    <property type="evidence" value="ECO:0007669"/>
    <property type="project" value="InterPro"/>
</dbReference>
<dbReference type="InterPro" id="IPR051198">
    <property type="entry name" value="BchE-like"/>
</dbReference>
<keyword evidence="11" id="KW-1185">Reference proteome</keyword>
<dbReference type="SFLD" id="SFLDG01123">
    <property type="entry name" value="methyltransferase_(Class_B)"/>
    <property type="match status" value="1"/>
</dbReference>
<evidence type="ECO:0000313" key="11">
    <source>
        <dbReference type="Proteomes" id="UP000184389"/>
    </source>
</evidence>
<dbReference type="SMART" id="SM00729">
    <property type="entry name" value="Elp3"/>
    <property type="match status" value="1"/>
</dbReference>
<reference evidence="10 11" key="1">
    <citation type="submission" date="2016-11" db="EMBL/GenBank/DDBJ databases">
        <authorList>
            <person name="Jaros S."/>
            <person name="Januszkiewicz K."/>
            <person name="Wedrychowicz H."/>
        </authorList>
    </citation>
    <scope>NUCLEOTIDE SEQUENCE [LARGE SCALE GENOMIC DNA]</scope>
    <source>
        <strain evidence="10 11">DSM 13106</strain>
    </source>
</reference>
<dbReference type="Pfam" id="PF02310">
    <property type="entry name" value="B12-binding"/>
    <property type="match status" value="1"/>
</dbReference>
<dbReference type="InterPro" id="IPR006158">
    <property type="entry name" value="Cobalamin-bd"/>
</dbReference>
<dbReference type="GO" id="GO:0051539">
    <property type="term" value="F:4 iron, 4 sulfur cluster binding"/>
    <property type="evidence" value="ECO:0007669"/>
    <property type="project" value="UniProtKB-KW"/>
</dbReference>
<dbReference type="Pfam" id="PF04055">
    <property type="entry name" value="Radical_SAM"/>
    <property type="match status" value="1"/>
</dbReference>
<feature type="domain" description="B12-binding" evidence="8">
    <location>
        <begin position="1"/>
        <end position="140"/>
    </location>
</feature>
<evidence type="ECO:0000256" key="2">
    <source>
        <dbReference type="ARBA" id="ARBA00022603"/>
    </source>
</evidence>
<keyword evidence="2" id="KW-0489">Methyltransferase</keyword>
<dbReference type="AlphaFoldDB" id="A0A1M5Z8T9"/>
<name>A0A1M5Z8T9_9FIRM</name>
<evidence type="ECO:0000256" key="7">
    <source>
        <dbReference type="ARBA" id="ARBA00023014"/>
    </source>
</evidence>
<dbReference type="SUPFAM" id="SSF52242">
    <property type="entry name" value="Cobalamin (vitamin B12)-binding domain"/>
    <property type="match status" value="1"/>
</dbReference>
<evidence type="ECO:0000256" key="1">
    <source>
        <dbReference type="ARBA" id="ARBA00001966"/>
    </source>
</evidence>
<dbReference type="SFLD" id="SFLDS00029">
    <property type="entry name" value="Radical_SAM"/>
    <property type="match status" value="1"/>
</dbReference>
<keyword evidence="3" id="KW-0808">Transferase</keyword>
<comment type="cofactor">
    <cofactor evidence="1">
        <name>[4Fe-4S] cluster</name>
        <dbReference type="ChEBI" id="CHEBI:49883"/>
    </cofactor>
</comment>
<proteinExistence type="predicted"/>
<dbReference type="GO" id="GO:0046872">
    <property type="term" value="F:metal ion binding"/>
    <property type="evidence" value="ECO:0007669"/>
    <property type="project" value="UniProtKB-KW"/>
</dbReference>
<dbReference type="CDD" id="cd01335">
    <property type="entry name" value="Radical_SAM"/>
    <property type="match status" value="1"/>
</dbReference>
<evidence type="ECO:0000256" key="4">
    <source>
        <dbReference type="ARBA" id="ARBA00022691"/>
    </source>
</evidence>
<gene>
    <name evidence="10" type="ORF">SAMN02745180_02866</name>
</gene>